<dbReference type="InterPro" id="IPR050228">
    <property type="entry name" value="Carboxylesterase_BioH"/>
</dbReference>
<gene>
    <name evidence="2" type="ORF">QF035_001415</name>
</gene>
<reference evidence="2 3" key="1">
    <citation type="submission" date="2023-07" db="EMBL/GenBank/DDBJ databases">
        <title>Comparative genomics of wheat-associated soil bacteria to identify genetic determinants of phenazine resistance.</title>
        <authorList>
            <person name="Mouncey N."/>
        </authorList>
    </citation>
    <scope>NUCLEOTIDE SEQUENCE [LARGE SCALE GENOMIC DNA]</scope>
    <source>
        <strain evidence="2 3">V2I4</strain>
    </source>
</reference>
<dbReference type="PRINTS" id="PR00111">
    <property type="entry name" value="ABHYDROLASE"/>
</dbReference>
<dbReference type="Proteomes" id="UP001230328">
    <property type="component" value="Unassembled WGS sequence"/>
</dbReference>
<feature type="domain" description="AB hydrolase-1" evidence="1">
    <location>
        <begin position="29"/>
        <end position="149"/>
    </location>
</feature>
<dbReference type="PANTHER" id="PTHR43194:SF2">
    <property type="entry name" value="PEROXISOMAL MEMBRANE PROTEIN LPX1"/>
    <property type="match status" value="1"/>
</dbReference>
<dbReference type="InterPro" id="IPR029058">
    <property type="entry name" value="AB_hydrolase_fold"/>
</dbReference>
<proteinExistence type="predicted"/>
<dbReference type="Gene3D" id="3.40.50.1820">
    <property type="entry name" value="alpha/beta hydrolase"/>
    <property type="match status" value="1"/>
</dbReference>
<organism evidence="2 3">
    <name type="scientific">Streptomyces umbrinus</name>
    <dbReference type="NCBI Taxonomy" id="67370"/>
    <lineage>
        <taxon>Bacteria</taxon>
        <taxon>Bacillati</taxon>
        <taxon>Actinomycetota</taxon>
        <taxon>Actinomycetes</taxon>
        <taxon>Kitasatosporales</taxon>
        <taxon>Streptomycetaceae</taxon>
        <taxon>Streptomyces</taxon>
        <taxon>Streptomyces phaeochromogenes group</taxon>
    </lineage>
</organism>
<protein>
    <submittedName>
        <fullName evidence="2">Pimeloyl-ACP methyl ester carboxylesterase</fullName>
    </submittedName>
</protein>
<evidence type="ECO:0000313" key="3">
    <source>
        <dbReference type="Proteomes" id="UP001230328"/>
    </source>
</evidence>
<accession>A0ABU0SJT3</accession>
<keyword evidence="3" id="KW-1185">Reference proteome</keyword>
<dbReference type="InterPro" id="IPR000073">
    <property type="entry name" value="AB_hydrolase_1"/>
</dbReference>
<dbReference type="RefSeq" id="WP_307519009.1">
    <property type="nucleotide sequence ID" value="NZ_JAUSZI010000002.1"/>
</dbReference>
<dbReference type="Pfam" id="PF00561">
    <property type="entry name" value="Abhydrolase_1"/>
    <property type="match status" value="1"/>
</dbReference>
<evidence type="ECO:0000313" key="2">
    <source>
        <dbReference type="EMBL" id="MDQ1023833.1"/>
    </source>
</evidence>
<evidence type="ECO:0000259" key="1">
    <source>
        <dbReference type="Pfam" id="PF00561"/>
    </source>
</evidence>
<name>A0ABU0SJT3_9ACTN</name>
<dbReference type="PANTHER" id="PTHR43194">
    <property type="entry name" value="HYDROLASE ALPHA/BETA FOLD FAMILY"/>
    <property type="match status" value="1"/>
</dbReference>
<dbReference type="SUPFAM" id="SSF53474">
    <property type="entry name" value="alpha/beta-Hydrolases"/>
    <property type="match status" value="1"/>
</dbReference>
<dbReference type="EMBL" id="JAUSZI010000002">
    <property type="protein sequence ID" value="MDQ1023833.1"/>
    <property type="molecule type" value="Genomic_DNA"/>
</dbReference>
<comment type="caution">
    <text evidence="2">The sequence shown here is derived from an EMBL/GenBank/DDBJ whole genome shotgun (WGS) entry which is preliminary data.</text>
</comment>
<sequence>MAMVDTGDVRLHVQRMSPKGGRPVTATAVLVHGLLTDSLASYYFTLAPVFAVSGIDVIMYDLRGHGRSERPESGYRLDDHLDDLEALLDRLEVTGPVQLVGNSFGGSVAFGYAARHPERAAGVSLIESEPATAGWAATMDGVLQQVLTELAHNEAAALAWITANRSQNTARLAKGAARLARETTLVRDIPVSKVLTEDQIRSVRCPVLALYGGESALVERAPWLESLLPDCRTVVVPGHEHSVLVEAPGTVGDHILSMIGEGTGEQGVAERGVADRGVTERGVAEFARVEGR</sequence>